<evidence type="ECO:0000256" key="1">
    <source>
        <dbReference type="SAM" id="MobiDB-lite"/>
    </source>
</evidence>
<evidence type="ECO:0000313" key="2">
    <source>
        <dbReference type="EMBL" id="CAB1458087.1"/>
    </source>
</evidence>
<dbReference type="Proteomes" id="UP001153269">
    <property type="component" value="Unassembled WGS sequence"/>
</dbReference>
<keyword evidence="3" id="KW-1185">Reference proteome</keyword>
<evidence type="ECO:0000313" key="3">
    <source>
        <dbReference type="Proteomes" id="UP001153269"/>
    </source>
</evidence>
<feature type="region of interest" description="Disordered" evidence="1">
    <location>
        <begin position="42"/>
        <end position="69"/>
    </location>
</feature>
<feature type="compositionally biased region" description="Basic and acidic residues" evidence="1">
    <location>
        <begin position="56"/>
        <end position="69"/>
    </location>
</feature>
<gene>
    <name evidence="2" type="ORF">PLEPLA_LOCUS45915</name>
</gene>
<dbReference type="EMBL" id="CADEAL010004371">
    <property type="protein sequence ID" value="CAB1458087.1"/>
    <property type="molecule type" value="Genomic_DNA"/>
</dbReference>
<proteinExistence type="predicted"/>
<dbReference type="AlphaFoldDB" id="A0A9N7ZCJ8"/>
<reference evidence="2" key="1">
    <citation type="submission" date="2020-03" db="EMBL/GenBank/DDBJ databases">
        <authorList>
            <person name="Weist P."/>
        </authorList>
    </citation>
    <scope>NUCLEOTIDE SEQUENCE</scope>
</reference>
<organism evidence="2 3">
    <name type="scientific">Pleuronectes platessa</name>
    <name type="common">European plaice</name>
    <dbReference type="NCBI Taxonomy" id="8262"/>
    <lineage>
        <taxon>Eukaryota</taxon>
        <taxon>Metazoa</taxon>
        <taxon>Chordata</taxon>
        <taxon>Craniata</taxon>
        <taxon>Vertebrata</taxon>
        <taxon>Euteleostomi</taxon>
        <taxon>Actinopterygii</taxon>
        <taxon>Neopterygii</taxon>
        <taxon>Teleostei</taxon>
        <taxon>Neoteleostei</taxon>
        <taxon>Acanthomorphata</taxon>
        <taxon>Carangaria</taxon>
        <taxon>Pleuronectiformes</taxon>
        <taxon>Pleuronectoidei</taxon>
        <taxon>Pleuronectidae</taxon>
        <taxon>Pleuronectes</taxon>
    </lineage>
</organism>
<protein>
    <submittedName>
        <fullName evidence="2">Uncharacterized protein</fullName>
    </submittedName>
</protein>
<accession>A0A9N7ZCJ8</accession>
<comment type="caution">
    <text evidence="2">The sequence shown here is derived from an EMBL/GenBank/DDBJ whole genome shotgun (WGS) entry which is preliminary data.</text>
</comment>
<name>A0A9N7ZCJ8_PLEPL</name>
<sequence length="69" mass="7469">MTPCPLDRPKLTDANMDASQTVNKNMEQAGARPCELLLHIEQIHQGSTGAQPPADSTDRSVSHRTDGPM</sequence>